<proteinExistence type="predicted"/>
<sequence length="78" mass="8759">MMAVVNRENSTFGFGSCSLGWVTLSLCLFSDQIIASSGAFEAFAGHQLIMAERQLAARRQEFFQLQLDTPPRTQSMRR</sequence>
<comment type="caution">
    <text evidence="1">The sequence shown here is derived from an EMBL/GenBank/DDBJ whole genome shotgun (WGS) entry which is preliminary data.</text>
</comment>
<name>A0AAV7F5Z2_ARIFI</name>
<dbReference type="AlphaFoldDB" id="A0AAV7F5Z2"/>
<keyword evidence="2" id="KW-1185">Reference proteome</keyword>
<accession>A0AAV7F5Z2</accession>
<reference evidence="1 2" key="1">
    <citation type="submission" date="2021-07" db="EMBL/GenBank/DDBJ databases">
        <title>The Aristolochia fimbriata genome: insights into angiosperm evolution, floral development and chemical biosynthesis.</title>
        <authorList>
            <person name="Jiao Y."/>
        </authorList>
    </citation>
    <scope>NUCLEOTIDE SEQUENCE [LARGE SCALE GENOMIC DNA]</scope>
    <source>
        <strain evidence="1">IBCAS-2021</strain>
        <tissue evidence="1">Leaf</tissue>
    </source>
</reference>
<protein>
    <submittedName>
        <fullName evidence="1">Uncharacterized protein</fullName>
    </submittedName>
</protein>
<dbReference type="EMBL" id="JAINDJ010000002">
    <property type="protein sequence ID" value="KAG9456126.1"/>
    <property type="molecule type" value="Genomic_DNA"/>
</dbReference>
<dbReference type="Proteomes" id="UP000825729">
    <property type="component" value="Unassembled WGS sequence"/>
</dbReference>
<evidence type="ECO:0000313" key="1">
    <source>
        <dbReference type="EMBL" id="KAG9456126.1"/>
    </source>
</evidence>
<organism evidence="1 2">
    <name type="scientific">Aristolochia fimbriata</name>
    <name type="common">White veined hardy Dutchman's pipe vine</name>
    <dbReference type="NCBI Taxonomy" id="158543"/>
    <lineage>
        <taxon>Eukaryota</taxon>
        <taxon>Viridiplantae</taxon>
        <taxon>Streptophyta</taxon>
        <taxon>Embryophyta</taxon>
        <taxon>Tracheophyta</taxon>
        <taxon>Spermatophyta</taxon>
        <taxon>Magnoliopsida</taxon>
        <taxon>Magnoliidae</taxon>
        <taxon>Piperales</taxon>
        <taxon>Aristolochiaceae</taxon>
        <taxon>Aristolochia</taxon>
    </lineage>
</organism>
<evidence type="ECO:0000313" key="2">
    <source>
        <dbReference type="Proteomes" id="UP000825729"/>
    </source>
</evidence>
<gene>
    <name evidence="1" type="ORF">H6P81_000634</name>
</gene>